<feature type="compositionally biased region" description="Basic and acidic residues" evidence="5">
    <location>
        <begin position="272"/>
        <end position="286"/>
    </location>
</feature>
<dbReference type="Pfam" id="PF04408">
    <property type="entry name" value="WHD_HA2"/>
    <property type="match status" value="1"/>
</dbReference>
<proteinExistence type="predicted"/>
<feature type="compositionally biased region" description="Basic residues" evidence="5">
    <location>
        <begin position="384"/>
        <end position="393"/>
    </location>
</feature>
<keyword evidence="2" id="KW-0547">Nucleotide-binding</keyword>
<dbReference type="GO" id="GO:0016787">
    <property type="term" value="F:hydrolase activity"/>
    <property type="evidence" value="ECO:0007669"/>
    <property type="project" value="UniProtKB-KW"/>
</dbReference>
<evidence type="ECO:0000256" key="3">
    <source>
        <dbReference type="ARBA" id="ARBA00022801"/>
    </source>
</evidence>
<dbReference type="SMART" id="SM00847">
    <property type="entry name" value="HA2"/>
    <property type="match status" value="1"/>
</dbReference>
<keyword evidence="3" id="KW-0378">Hydrolase</keyword>
<evidence type="ECO:0000256" key="2">
    <source>
        <dbReference type="ARBA" id="ARBA00022741"/>
    </source>
</evidence>
<dbReference type="PANTHER" id="PTHR18934">
    <property type="entry name" value="ATP-DEPENDENT RNA HELICASE"/>
    <property type="match status" value="1"/>
</dbReference>
<dbReference type="GO" id="GO:0005524">
    <property type="term" value="F:ATP binding"/>
    <property type="evidence" value="ECO:0007669"/>
    <property type="project" value="UniProtKB-KW"/>
</dbReference>
<dbReference type="Pfam" id="PF00271">
    <property type="entry name" value="Helicase_C"/>
    <property type="match status" value="1"/>
</dbReference>
<evidence type="ECO:0000259" key="7">
    <source>
        <dbReference type="PROSITE" id="PS51194"/>
    </source>
</evidence>
<dbReference type="InterPro" id="IPR048333">
    <property type="entry name" value="HA2_WH"/>
</dbReference>
<dbReference type="EC" id="3.6.4.13" evidence="1"/>
<dbReference type="Pfam" id="PF21010">
    <property type="entry name" value="HA2_C"/>
    <property type="match status" value="1"/>
</dbReference>
<dbReference type="PANTHER" id="PTHR18934:SF136">
    <property type="entry name" value="ATP-DEPENDENT RNA HELICASE DHX35-RELATED"/>
    <property type="match status" value="1"/>
</dbReference>
<comment type="caution">
    <text evidence="8">The sequence shown here is derived from an EMBL/GenBank/DDBJ whole genome shotgun (WGS) entry which is preliminary data.</text>
</comment>
<dbReference type="InterPro" id="IPR014001">
    <property type="entry name" value="Helicase_ATP-bd"/>
</dbReference>
<dbReference type="InterPro" id="IPR011709">
    <property type="entry name" value="DEAD-box_helicase_OB_fold"/>
</dbReference>
<feature type="region of interest" description="Disordered" evidence="5">
    <location>
        <begin position="368"/>
        <end position="393"/>
    </location>
</feature>
<dbReference type="Gene3D" id="1.20.120.1080">
    <property type="match status" value="1"/>
</dbReference>
<dbReference type="InterPro" id="IPR002464">
    <property type="entry name" value="DNA/RNA_helicase_DEAH_CS"/>
</dbReference>
<keyword evidence="4" id="KW-0067">ATP-binding</keyword>
<dbReference type="InterPro" id="IPR011545">
    <property type="entry name" value="DEAD/DEAH_box_helicase_dom"/>
</dbReference>
<dbReference type="AlphaFoldDB" id="A0ABD3PXF3"/>
<evidence type="ECO:0000256" key="4">
    <source>
        <dbReference type="ARBA" id="ARBA00022840"/>
    </source>
</evidence>
<evidence type="ECO:0000313" key="9">
    <source>
        <dbReference type="Proteomes" id="UP001516023"/>
    </source>
</evidence>
<dbReference type="SMART" id="SM00487">
    <property type="entry name" value="DEXDc"/>
    <property type="match status" value="1"/>
</dbReference>
<dbReference type="SMART" id="SM00490">
    <property type="entry name" value="HELICc"/>
    <property type="match status" value="1"/>
</dbReference>
<feature type="compositionally biased region" description="Low complexity" evidence="5">
    <location>
        <begin position="373"/>
        <end position="383"/>
    </location>
</feature>
<reference evidence="8 9" key="1">
    <citation type="journal article" date="2020" name="G3 (Bethesda)">
        <title>Improved Reference Genome for Cyclotella cryptica CCMP332, a Model for Cell Wall Morphogenesis, Salinity Adaptation, and Lipid Production in Diatoms (Bacillariophyta).</title>
        <authorList>
            <person name="Roberts W.R."/>
            <person name="Downey K.M."/>
            <person name="Ruck E.C."/>
            <person name="Traller J.C."/>
            <person name="Alverson A.J."/>
        </authorList>
    </citation>
    <scope>NUCLEOTIDE SEQUENCE [LARGE SCALE GENOMIC DNA]</scope>
    <source>
        <strain evidence="8 9">CCMP332</strain>
    </source>
</reference>
<protein>
    <recommendedName>
        <fullName evidence="1">RNA helicase</fullName>
        <ecNumber evidence="1">3.6.4.13</ecNumber>
    </recommendedName>
</protein>
<dbReference type="CDD" id="cd18791">
    <property type="entry name" value="SF2_C_RHA"/>
    <property type="match status" value="1"/>
</dbReference>
<dbReference type="FunFam" id="1.20.120.1080:FF:000099">
    <property type="entry name" value="Atp-dependent RNA helicase"/>
    <property type="match status" value="1"/>
</dbReference>
<name>A0ABD3PXF3_9STRA</name>
<evidence type="ECO:0000256" key="5">
    <source>
        <dbReference type="SAM" id="MobiDB-lite"/>
    </source>
</evidence>
<dbReference type="Pfam" id="PF07717">
    <property type="entry name" value="OB_NTP_bind"/>
    <property type="match status" value="1"/>
</dbReference>
<feature type="domain" description="Helicase ATP-binding" evidence="6">
    <location>
        <begin position="57"/>
        <end position="232"/>
    </location>
</feature>
<dbReference type="InterPro" id="IPR001650">
    <property type="entry name" value="Helicase_C-like"/>
</dbReference>
<accession>A0ABD3PXF3</accession>
<dbReference type="InterPro" id="IPR007502">
    <property type="entry name" value="Helicase-assoc_dom"/>
</dbReference>
<sequence length="890" mass="99159">MRFKYDTPTMTHRFRYWKPPTDDPNTKESTTATPHPPTLYPPSRQILPITAHRTQILYSLETYGVLILVGETGCGKSTQLPQYLYENGWADDIDTDNYREIVCTQPRRIAAISLCERVASELGSSSSSSNAPLVGYSVRFASTYQPGRTKIRYVTDGWLLREVTLLDPTLRHCSVLIIDEAHERSVNTEILLGTVKKIRRRRPELRVVICSATLDAEAFLDFFVGKKKKKKTKGEKRKELDAVGSDKSPVKIRRSRWGRVGDETNSVPSETTTKKTEQDEKAEESSIHNGTIISVDGRLHPVDIMYVHQPVADYVKSTVEVALQIHESENDDGDILCFLPTGEEIDEAVEMAENLLSRYDYDDDEKEAIIHPRSNSSNNNSSNKKSKRKKKKNATCLPLYSTLPAHLQSQPFLPRSSHEIQTNTRRIIFATNIAEVSLTVPNIAHVIDCGFAKMPFFDPYSGFDRLVVCPISKANALQRAGRAGRVRPGKCYRLYSEDDYMALDDDTAPEIQRCNLTSLIMTIKALGVKNVLSFDLMSVPTVEALSHGLECLYALGALDGEAELTVLGKEMVYFPTDPRVSRMLLASLDMESRDDTPSMVAKLIVGDVLTVAAALQVRNLFYQPRTERQSRSYDDAMADILDRSGDHVTTVHLFDLVDHSNKVLTEEECKERFVNRVALQRVLDIRKQLARFLSRRFGGGSHWFGSMRQEIVGSHGYDPVERSEAIRKCVCAGFFMNVAKLGNDGRYYTLRGRYAVSISPSSVFHRYGDSSDFILFGETYDGNRGGIDVRPCSSLSALKKPNHCSGDSSSTACPCSAAITPSDTLAALILLIPSLKSMEVFSSNTRVNERGKKGSSKKTASSSSLSLPFAKTELSSSTVNKPIPITDVGE</sequence>
<keyword evidence="9" id="KW-1185">Reference proteome</keyword>
<feature type="region of interest" description="Disordered" evidence="5">
    <location>
        <begin position="844"/>
        <end position="890"/>
    </location>
</feature>
<organism evidence="8 9">
    <name type="scientific">Cyclotella cryptica</name>
    <dbReference type="NCBI Taxonomy" id="29204"/>
    <lineage>
        <taxon>Eukaryota</taxon>
        <taxon>Sar</taxon>
        <taxon>Stramenopiles</taxon>
        <taxon>Ochrophyta</taxon>
        <taxon>Bacillariophyta</taxon>
        <taxon>Coscinodiscophyceae</taxon>
        <taxon>Thalassiosirophycidae</taxon>
        <taxon>Stephanodiscales</taxon>
        <taxon>Stephanodiscaceae</taxon>
        <taxon>Cyclotella</taxon>
    </lineage>
</organism>
<dbReference type="Proteomes" id="UP001516023">
    <property type="component" value="Unassembled WGS sequence"/>
</dbReference>
<dbReference type="Pfam" id="PF00270">
    <property type="entry name" value="DEAD"/>
    <property type="match status" value="1"/>
</dbReference>
<feature type="region of interest" description="Disordered" evidence="5">
    <location>
        <begin position="234"/>
        <end position="286"/>
    </location>
</feature>
<dbReference type="PROSITE" id="PS51194">
    <property type="entry name" value="HELICASE_CTER"/>
    <property type="match status" value="1"/>
</dbReference>
<dbReference type="Gene3D" id="3.40.50.300">
    <property type="entry name" value="P-loop containing nucleotide triphosphate hydrolases"/>
    <property type="match status" value="2"/>
</dbReference>
<evidence type="ECO:0000256" key="1">
    <source>
        <dbReference type="ARBA" id="ARBA00012552"/>
    </source>
</evidence>
<dbReference type="SUPFAM" id="SSF52540">
    <property type="entry name" value="P-loop containing nucleoside triphosphate hydrolases"/>
    <property type="match status" value="1"/>
</dbReference>
<evidence type="ECO:0000313" key="8">
    <source>
        <dbReference type="EMBL" id="KAL3792680.1"/>
    </source>
</evidence>
<evidence type="ECO:0000259" key="6">
    <source>
        <dbReference type="PROSITE" id="PS51192"/>
    </source>
</evidence>
<dbReference type="EMBL" id="JABMIG020000099">
    <property type="protein sequence ID" value="KAL3792680.1"/>
    <property type="molecule type" value="Genomic_DNA"/>
</dbReference>
<feature type="region of interest" description="Disordered" evidence="5">
    <location>
        <begin position="15"/>
        <end position="43"/>
    </location>
</feature>
<dbReference type="PROSITE" id="PS00690">
    <property type="entry name" value="DEAH_ATP_HELICASE"/>
    <property type="match status" value="1"/>
</dbReference>
<dbReference type="InterPro" id="IPR027417">
    <property type="entry name" value="P-loop_NTPase"/>
</dbReference>
<dbReference type="GO" id="GO:0003724">
    <property type="term" value="F:RNA helicase activity"/>
    <property type="evidence" value="ECO:0007669"/>
    <property type="project" value="UniProtKB-EC"/>
</dbReference>
<feature type="domain" description="Helicase C-terminal" evidence="7">
    <location>
        <begin position="318"/>
        <end position="527"/>
    </location>
</feature>
<feature type="compositionally biased region" description="Low complexity" evidence="5">
    <location>
        <begin position="857"/>
        <end position="872"/>
    </location>
</feature>
<gene>
    <name evidence="8" type="ORF">HJC23_009408</name>
</gene>
<dbReference type="PROSITE" id="PS51192">
    <property type="entry name" value="HELICASE_ATP_BIND_1"/>
    <property type="match status" value="1"/>
</dbReference>